<evidence type="ECO:0000256" key="1">
    <source>
        <dbReference type="SAM" id="Phobius"/>
    </source>
</evidence>
<evidence type="ECO:0000313" key="3">
    <source>
        <dbReference type="Proteomes" id="UP000216433"/>
    </source>
</evidence>
<dbReference type="Proteomes" id="UP000216433">
    <property type="component" value="Unassembled WGS sequence"/>
</dbReference>
<dbReference type="AlphaFoldDB" id="A0A270NN77"/>
<keyword evidence="1" id="KW-0472">Membrane</keyword>
<protein>
    <recommendedName>
        <fullName evidence="4">Holin</fullName>
    </recommendedName>
</protein>
<gene>
    <name evidence="2" type="ORF">CEK00_04750</name>
</gene>
<comment type="caution">
    <text evidence="2">The sequence shown here is derived from an EMBL/GenBank/DDBJ whole genome shotgun (WGS) entry which is preliminary data.</text>
</comment>
<evidence type="ECO:0000313" key="2">
    <source>
        <dbReference type="EMBL" id="PAM73160.1"/>
    </source>
</evidence>
<evidence type="ECO:0008006" key="4">
    <source>
        <dbReference type="Google" id="ProtNLM"/>
    </source>
</evidence>
<proteinExistence type="predicted"/>
<keyword evidence="1" id="KW-0812">Transmembrane</keyword>
<keyword evidence="1" id="KW-1133">Transmembrane helix</keyword>
<organism evidence="2 3">
    <name type="scientific">Stenotrophomonas maltophilia</name>
    <name type="common">Pseudomonas maltophilia</name>
    <name type="synonym">Xanthomonas maltophilia</name>
    <dbReference type="NCBI Taxonomy" id="40324"/>
    <lineage>
        <taxon>Bacteria</taxon>
        <taxon>Pseudomonadati</taxon>
        <taxon>Pseudomonadota</taxon>
        <taxon>Gammaproteobacteria</taxon>
        <taxon>Lysobacterales</taxon>
        <taxon>Lysobacteraceae</taxon>
        <taxon>Stenotrophomonas</taxon>
        <taxon>Stenotrophomonas maltophilia group</taxon>
    </lineage>
</organism>
<name>A0A270NN77_STEMA</name>
<feature type="transmembrane region" description="Helical" evidence="1">
    <location>
        <begin position="61"/>
        <end position="83"/>
    </location>
</feature>
<dbReference type="EMBL" id="NJGC01000004">
    <property type="protein sequence ID" value="PAM73160.1"/>
    <property type="molecule type" value="Genomic_DNA"/>
</dbReference>
<sequence>MSARPCNRGSGGPCRPPFIGGTAVGIKEQITTDLAVAGSKIGAAASVTAATYSPGYTLSDWALIGTIVFTVVQTFTVMVKNWGDWSAWWSARMGNARRFWAWIRRRG</sequence>
<accession>A0A270NN77</accession>
<reference evidence="2 3" key="1">
    <citation type="submission" date="2017-06" db="EMBL/GenBank/DDBJ databases">
        <title>Genome sequencing and assembly of Stenotrophomonas maltophilia DF07.</title>
        <authorList>
            <person name="Iyer R."/>
        </authorList>
    </citation>
    <scope>NUCLEOTIDE SEQUENCE [LARGE SCALE GENOMIC DNA]</scope>
    <source>
        <strain evidence="2 3">DF07</strain>
    </source>
</reference>